<dbReference type="GO" id="GO:0003729">
    <property type="term" value="F:mRNA binding"/>
    <property type="evidence" value="ECO:0007669"/>
    <property type="project" value="TreeGrafter"/>
</dbReference>
<evidence type="ECO:0000313" key="6">
    <source>
        <dbReference type="EMBL" id="KAG8193262.1"/>
    </source>
</evidence>
<keyword evidence="7" id="KW-1185">Reference proteome</keyword>
<feature type="domain" description="PUM-HD" evidence="5">
    <location>
        <begin position="152"/>
        <end position="524"/>
    </location>
</feature>
<dbReference type="InterPro" id="IPR033133">
    <property type="entry name" value="PUM-HD"/>
</dbReference>
<keyword evidence="2" id="KW-0694">RNA-binding</keyword>
<protein>
    <recommendedName>
        <fullName evidence="5">PUM-HD domain-containing protein</fullName>
    </recommendedName>
</protein>
<feature type="repeat" description="Pumilio" evidence="3">
    <location>
        <begin position="216"/>
        <end position="251"/>
    </location>
</feature>
<dbReference type="InterPro" id="IPR040059">
    <property type="entry name" value="PUM3"/>
</dbReference>
<dbReference type="InterPro" id="IPR012959">
    <property type="entry name" value="CPL_dom"/>
</dbReference>
<reference evidence="6 7" key="1">
    <citation type="journal article" date="2022" name="Nat. Ecol. Evol.">
        <title>A masculinizing supergene underlies an exaggerated male reproductive morph in a spider.</title>
        <authorList>
            <person name="Hendrickx F."/>
            <person name="De Corte Z."/>
            <person name="Sonet G."/>
            <person name="Van Belleghem S.M."/>
            <person name="Kostlbacher S."/>
            <person name="Vangestel C."/>
        </authorList>
    </citation>
    <scope>NUCLEOTIDE SEQUENCE [LARGE SCALE GENOMIC DNA]</scope>
    <source>
        <strain evidence="6">W744_W776</strain>
    </source>
</reference>
<keyword evidence="1" id="KW-0677">Repeat</keyword>
<name>A0AAV6VB61_9ARAC</name>
<feature type="compositionally biased region" description="Basic and acidic residues" evidence="4">
    <location>
        <begin position="101"/>
        <end position="119"/>
    </location>
</feature>
<dbReference type="EMBL" id="JAFNEN010000126">
    <property type="protein sequence ID" value="KAG8193262.1"/>
    <property type="molecule type" value="Genomic_DNA"/>
</dbReference>
<evidence type="ECO:0000256" key="3">
    <source>
        <dbReference type="PROSITE-ProRule" id="PRU00317"/>
    </source>
</evidence>
<sequence length="656" mass="75823">MNSVDKPKKVKLWKNSEGSSKKQKVQNHSSSDVAMKIEKENVTISSKKNKKKKPMANTPGTDSKPNLKRKNEAPDGSSPKKAKPNNMKRKEWKILNKKKNKTEGTDQQQEGKEKKFVKGDKKKKIEHRTGKEWKMIHKEQKGQKEQFEVGKNLKRLWEELRREDCKEEKKSQLLKQACELLKGRVKEFTFAHDTVRVLECIISEGTENHRTILFEELKNEILPLITSKYGKFCVLKMLKYGNKEQKETIIKEFHGKVIQLIRHTEAAEVVEFAFNEIANATQRHELTQEFYGPTYKFFKTAEFKTLSDLFEKDPEKKDTVIKYMKEELLKVLDKSVVKHSIVHNVLWQFMQHCDPASKSEIIEALRESVPVILHTKDGSRVAMQCVWFGTLKDRKAIIKAMKTFVVKIAMEEHGHMVLLSLFDCVDDTKFLAQKIIGELKKELLQLSQNVHGKKVLIYLLNPRDSHYIHPDVINILKTGDGNETSKKDPEIRQSELKAVIAQPLLELIKENIQNQYTDNAFCLFTLVILQHTIGDKTEAFRAISELVIEPYTTDNKNTHAVEHSGSNFLFKQLIIHDKDRQKEGDVTFSDVLINTVPKLVFKSWMECNRGAFLLVSLLETEIPSVVERIKEELAGCKTYLSKKRFKGAEILIKKLK</sequence>
<dbReference type="InterPro" id="IPR011989">
    <property type="entry name" value="ARM-like"/>
</dbReference>
<evidence type="ECO:0000256" key="4">
    <source>
        <dbReference type="SAM" id="MobiDB-lite"/>
    </source>
</evidence>
<dbReference type="Pfam" id="PF08144">
    <property type="entry name" value="CPL"/>
    <property type="match status" value="1"/>
</dbReference>
<dbReference type="InterPro" id="IPR001313">
    <property type="entry name" value="Pumilio_RNA-bd_rpt"/>
</dbReference>
<dbReference type="PANTHER" id="PTHR13389">
    <property type="entry name" value="PUMILIO HOMOLOG 3"/>
    <property type="match status" value="1"/>
</dbReference>
<dbReference type="PROSITE" id="PS50302">
    <property type="entry name" value="PUM"/>
    <property type="match status" value="1"/>
</dbReference>
<gene>
    <name evidence="6" type="ORF">JTE90_027006</name>
</gene>
<dbReference type="PANTHER" id="PTHR13389:SF0">
    <property type="entry name" value="PUMILIO HOMOLOG 3"/>
    <property type="match status" value="1"/>
</dbReference>
<dbReference type="InterPro" id="IPR016024">
    <property type="entry name" value="ARM-type_fold"/>
</dbReference>
<dbReference type="Gene3D" id="1.25.10.10">
    <property type="entry name" value="Leucine-rich Repeat Variant"/>
    <property type="match status" value="2"/>
</dbReference>
<comment type="caution">
    <text evidence="6">The sequence shown here is derived from an EMBL/GenBank/DDBJ whole genome shotgun (WGS) entry which is preliminary data.</text>
</comment>
<dbReference type="SMART" id="SM00025">
    <property type="entry name" value="Pumilio"/>
    <property type="match status" value="6"/>
</dbReference>
<dbReference type="AlphaFoldDB" id="A0AAV6VB61"/>
<dbReference type="GO" id="GO:0006417">
    <property type="term" value="P:regulation of translation"/>
    <property type="evidence" value="ECO:0007669"/>
    <property type="project" value="TreeGrafter"/>
</dbReference>
<organism evidence="6 7">
    <name type="scientific">Oedothorax gibbosus</name>
    <dbReference type="NCBI Taxonomy" id="931172"/>
    <lineage>
        <taxon>Eukaryota</taxon>
        <taxon>Metazoa</taxon>
        <taxon>Ecdysozoa</taxon>
        <taxon>Arthropoda</taxon>
        <taxon>Chelicerata</taxon>
        <taxon>Arachnida</taxon>
        <taxon>Araneae</taxon>
        <taxon>Araneomorphae</taxon>
        <taxon>Entelegynae</taxon>
        <taxon>Araneoidea</taxon>
        <taxon>Linyphiidae</taxon>
        <taxon>Erigoninae</taxon>
        <taxon>Oedothorax</taxon>
    </lineage>
</organism>
<dbReference type="PROSITE" id="PS50303">
    <property type="entry name" value="PUM_HD"/>
    <property type="match status" value="1"/>
</dbReference>
<evidence type="ECO:0000256" key="2">
    <source>
        <dbReference type="ARBA" id="ARBA00022884"/>
    </source>
</evidence>
<feature type="region of interest" description="Disordered" evidence="4">
    <location>
        <begin position="1"/>
        <end position="125"/>
    </location>
</feature>
<dbReference type="GO" id="GO:0005730">
    <property type="term" value="C:nucleolus"/>
    <property type="evidence" value="ECO:0007669"/>
    <property type="project" value="TreeGrafter"/>
</dbReference>
<dbReference type="Proteomes" id="UP000827092">
    <property type="component" value="Unassembled WGS sequence"/>
</dbReference>
<evidence type="ECO:0000256" key="1">
    <source>
        <dbReference type="ARBA" id="ARBA00022737"/>
    </source>
</evidence>
<evidence type="ECO:0000259" key="5">
    <source>
        <dbReference type="PROSITE" id="PS50303"/>
    </source>
</evidence>
<proteinExistence type="predicted"/>
<evidence type="ECO:0000313" key="7">
    <source>
        <dbReference type="Proteomes" id="UP000827092"/>
    </source>
</evidence>
<accession>A0AAV6VB61</accession>
<dbReference type="SUPFAM" id="SSF48371">
    <property type="entry name" value="ARM repeat"/>
    <property type="match status" value="1"/>
</dbReference>